<keyword evidence="2" id="KW-0547">Nucleotide-binding</keyword>
<name>A0A3P7RP44_DIBLA</name>
<dbReference type="InterPro" id="IPR004009">
    <property type="entry name" value="SH3_Myosin"/>
</dbReference>
<evidence type="ECO:0000313" key="12">
    <source>
        <dbReference type="Proteomes" id="UP000281553"/>
    </source>
</evidence>
<dbReference type="AlphaFoldDB" id="A0A3P7RP44"/>
<evidence type="ECO:0000256" key="5">
    <source>
        <dbReference type="ARBA" id="ARBA00023123"/>
    </source>
</evidence>
<accession>A0A3P7RP44</accession>
<dbReference type="Gene3D" id="2.30.30.360">
    <property type="entry name" value="Myosin S1 fragment, N-terminal"/>
    <property type="match status" value="1"/>
</dbReference>
<protein>
    <recommendedName>
        <fullName evidence="13">Myosin N-terminal SH3-like domain-containing protein</fullName>
    </recommendedName>
</protein>
<keyword evidence="7 8" id="KW-0009">Actin-binding</keyword>
<dbReference type="GO" id="GO:0016459">
    <property type="term" value="C:myosin complex"/>
    <property type="evidence" value="ECO:0007669"/>
    <property type="project" value="UniProtKB-KW"/>
</dbReference>
<evidence type="ECO:0000256" key="8">
    <source>
        <dbReference type="PROSITE-ProRule" id="PRU00782"/>
    </source>
</evidence>
<evidence type="ECO:0000256" key="6">
    <source>
        <dbReference type="ARBA" id="ARBA00023175"/>
    </source>
</evidence>
<keyword evidence="4" id="KW-0175">Coiled coil</keyword>
<feature type="domain" description="Myosin N-terminal SH3-like" evidence="10">
    <location>
        <begin position="28"/>
        <end position="77"/>
    </location>
</feature>
<keyword evidence="6" id="KW-0505">Motor protein</keyword>
<evidence type="ECO:0000256" key="4">
    <source>
        <dbReference type="ARBA" id="ARBA00023054"/>
    </source>
</evidence>
<dbReference type="GO" id="GO:0051015">
    <property type="term" value="F:actin filament binding"/>
    <property type="evidence" value="ECO:0007669"/>
    <property type="project" value="InterPro"/>
</dbReference>
<evidence type="ECO:0000256" key="1">
    <source>
        <dbReference type="ARBA" id="ARBA00008314"/>
    </source>
</evidence>
<keyword evidence="3" id="KW-0067">ATP-binding</keyword>
<evidence type="ECO:0000256" key="2">
    <source>
        <dbReference type="ARBA" id="ARBA00022741"/>
    </source>
</evidence>
<organism evidence="11 12">
    <name type="scientific">Dibothriocephalus latus</name>
    <name type="common">Fish tapeworm</name>
    <name type="synonym">Diphyllobothrium latum</name>
    <dbReference type="NCBI Taxonomy" id="60516"/>
    <lineage>
        <taxon>Eukaryota</taxon>
        <taxon>Metazoa</taxon>
        <taxon>Spiralia</taxon>
        <taxon>Lophotrochozoa</taxon>
        <taxon>Platyhelminthes</taxon>
        <taxon>Cestoda</taxon>
        <taxon>Eucestoda</taxon>
        <taxon>Diphyllobothriidea</taxon>
        <taxon>Diphyllobothriidae</taxon>
        <taxon>Dibothriocephalus</taxon>
    </lineage>
</organism>
<dbReference type="InterPro" id="IPR008989">
    <property type="entry name" value="Myosin_S1_N"/>
</dbReference>
<dbReference type="SUPFAM" id="SSF52540">
    <property type="entry name" value="P-loop containing nucleoside triphosphate hydrolases"/>
    <property type="match status" value="1"/>
</dbReference>
<evidence type="ECO:0000313" key="11">
    <source>
        <dbReference type="EMBL" id="VDN45032.1"/>
    </source>
</evidence>
<dbReference type="InterPro" id="IPR036961">
    <property type="entry name" value="Kinesin_motor_dom_sf"/>
</dbReference>
<evidence type="ECO:0000259" key="10">
    <source>
        <dbReference type="PROSITE" id="PS51844"/>
    </source>
</evidence>
<dbReference type="InterPro" id="IPR001609">
    <property type="entry name" value="Myosin_head_motor_dom-like"/>
</dbReference>
<reference evidence="11 12" key="1">
    <citation type="submission" date="2018-11" db="EMBL/GenBank/DDBJ databases">
        <authorList>
            <consortium name="Pathogen Informatics"/>
        </authorList>
    </citation>
    <scope>NUCLEOTIDE SEQUENCE [LARGE SCALE GENOMIC DNA]</scope>
</reference>
<keyword evidence="5 8" id="KW-0518">Myosin</keyword>
<evidence type="ECO:0008006" key="13">
    <source>
        <dbReference type="Google" id="ProtNLM"/>
    </source>
</evidence>
<dbReference type="GO" id="GO:0003774">
    <property type="term" value="F:cytoskeletal motor activity"/>
    <property type="evidence" value="ECO:0007669"/>
    <property type="project" value="InterPro"/>
</dbReference>
<dbReference type="Pfam" id="PF02736">
    <property type="entry name" value="Myosin_N"/>
    <property type="match status" value="1"/>
</dbReference>
<dbReference type="GO" id="GO:0005524">
    <property type="term" value="F:ATP binding"/>
    <property type="evidence" value="ECO:0007669"/>
    <property type="project" value="UniProtKB-KW"/>
</dbReference>
<keyword evidence="12" id="KW-1185">Reference proteome</keyword>
<dbReference type="Gene3D" id="3.40.850.10">
    <property type="entry name" value="Kinesin motor domain"/>
    <property type="match status" value="1"/>
</dbReference>
<dbReference type="Proteomes" id="UP000281553">
    <property type="component" value="Unassembled WGS sequence"/>
</dbReference>
<comment type="caution">
    <text evidence="8">Lacks conserved residue(s) required for the propagation of feature annotation.</text>
</comment>
<evidence type="ECO:0000256" key="7">
    <source>
        <dbReference type="ARBA" id="ARBA00023203"/>
    </source>
</evidence>
<proteinExistence type="inferred from homology"/>
<dbReference type="OrthoDB" id="10055605at2759"/>
<evidence type="ECO:0000259" key="9">
    <source>
        <dbReference type="PROSITE" id="PS51456"/>
    </source>
</evidence>
<dbReference type="PROSITE" id="PS51844">
    <property type="entry name" value="SH3_LIKE"/>
    <property type="match status" value="1"/>
</dbReference>
<dbReference type="InterPro" id="IPR027417">
    <property type="entry name" value="P-loop_NTPase"/>
</dbReference>
<comment type="similarity">
    <text evidence="1 8">Belongs to the TRAFAC class myosin-kinesin ATPase superfamily. Myosin family.</text>
</comment>
<feature type="domain" description="Myosin motor" evidence="9">
    <location>
        <begin position="81"/>
        <end position="113"/>
    </location>
</feature>
<dbReference type="EMBL" id="UYRU01114252">
    <property type="protein sequence ID" value="VDN45032.1"/>
    <property type="molecule type" value="Genomic_DNA"/>
</dbReference>
<dbReference type="FunFam" id="2.30.30.360:FF:000001">
    <property type="entry name" value="Myosin heavy chain"/>
    <property type="match status" value="1"/>
</dbReference>
<dbReference type="PROSITE" id="PS51456">
    <property type="entry name" value="MYOSIN_MOTOR"/>
    <property type="match status" value="1"/>
</dbReference>
<sequence>MDPSDPDFKYLGVDRKTLMKEMEAQSFDSKKVAWVDDEKEGFVMADIIESSGDSVTVKLKDGNTKQIKKDDLQQVNPPKFIMCEDMADLTYLNDASVLENLRARYYKQLIYVR</sequence>
<gene>
    <name evidence="11" type="ORF">DILT_LOCUS19505</name>
</gene>
<evidence type="ECO:0000256" key="3">
    <source>
        <dbReference type="ARBA" id="ARBA00022840"/>
    </source>
</evidence>